<dbReference type="InterPro" id="IPR025302">
    <property type="entry name" value="DrrA1/2-like_C"/>
</dbReference>
<evidence type="ECO:0000313" key="6">
    <source>
        <dbReference type="EMBL" id="NMM65174.1"/>
    </source>
</evidence>
<proteinExistence type="inferred from homology"/>
<dbReference type="RefSeq" id="WP_169299762.1">
    <property type="nucleotide sequence ID" value="NZ_JABBNI010000063.1"/>
</dbReference>
<sequence>MNIIETKNLTKEYNGTLSVNNLNISIEEGQIYGFLGPNGAGKTTSIRMMLGLIKPTKGSVSVFGYDQNKKNRTDILKNVGALIENAASYPHLTAYENLKIMSTLTNSSKNDIDEVLKIVRLNDVKNKMVKEFSLGMRQRLGIAMAILRKPKLLILDEPTNGLDPSGIHEIRELIKEIPKLYGSTVLISSHLLSEIDQIATHVGIITKGSLVYQGTIEELRSKGHEKIKIRTDDMNGTINVLNQKNIFHNVQDGYIEIGGLNDEKIGQVIENIVFKGIKVYRIEEEKASLEDIFLNLTGKENSL</sequence>
<protein>
    <submittedName>
        <fullName evidence="6">ABC transporter ATP-binding protein</fullName>
    </submittedName>
</protein>
<keyword evidence="3" id="KW-0547">Nucleotide-binding</keyword>
<dbReference type="GO" id="GO:0005524">
    <property type="term" value="F:ATP binding"/>
    <property type="evidence" value="ECO:0007669"/>
    <property type="project" value="UniProtKB-KW"/>
</dbReference>
<reference evidence="6 7" key="1">
    <citation type="submission" date="2020-04" db="EMBL/GenBank/DDBJ databases">
        <authorList>
            <person name="Doyle D.A."/>
        </authorList>
    </citation>
    <scope>NUCLEOTIDE SEQUENCE [LARGE SCALE GENOMIC DNA]</scope>
    <source>
        <strain evidence="6 7">P21</strain>
    </source>
</reference>
<name>A0A7Y0HPL5_9CLOT</name>
<dbReference type="PROSITE" id="PS50893">
    <property type="entry name" value="ABC_TRANSPORTER_2"/>
    <property type="match status" value="1"/>
</dbReference>
<evidence type="ECO:0000256" key="3">
    <source>
        <dbReference type="ARBA" id="ARBA00022741"/>
    </source>
</evidence>
<dbReference type="PANTHER" id="PTHR43335:SF4">
    <property type="entry name" value="ABC TRANSPORTER, ATP-BINDING PROTEIN"/>
    <property type="match status" value="1"/>
</dbReference>
<keyword evidence="4 6" id="KW-0067">ATP-binding</keyword>
<dbReference type="InterPro" id="IPR003439">
    <property type="entry name" value="ABC_transporter-like_ATP-bd"/>
</dbReference>
<gene>
    <name evidence="6" type="ORF">HBE96_21555</name>
</gene>
<evidence type="ECO:0000259" key="5">
    <source>
        <dbReference type="PROSITE" id="PS50893"/>
    </source>
</evidence>
<dbReference type="Pfam" id="PF13732">
    <property type="entry name" value="DrrA1-3_C"/>
    <property type="match status" value="1"/>
</dbReference>
<dbReference type="PANTHER" id="PTHR43335">
    <property type="entry name" value="ABC TRANSPORTER, ATP-BINDING PROTEIN"/>
    <property type="match status" value="1"/>
</dbReference>
<dbReference type="Proteomes" id="UP000537131">
    <property type="component" value="Unassembled WGS sequence"/>
</dbReference>
<evidence type="ECO:0000256" key="1">
    <source>
        <dbReference type="ARBA" id="ARBA00005417"/>
    </source>
</evidence>
<dbReference type="GO" id="GO:0016887">
    <property type="term" value="F:ATP hydrolysis activity"/>
    <property type="evidence" value="ECO:0007669"/>
    <property type="project" value="InterPro"/>
</dbReference>
<evidence type="ECO:0000256" key="4">
    <source>
        <dbReference type="ARBA" id="ARBA00022840"/>
    </source>
</evidence>
<reference evidence="6 7" key="2">
    <citation type="submission" date="2020-06" db="EMBL/GenBank/DDBJ databases">
        <title>Complete Genome Sequence of Clostridium muelleri sp. nov. P21T, an Acid-Alcohol Producing Acetogen Isolated from Old Hay.</title>
        <authorList>
            <person name="Duncan K.E."/>
            <person name="Tanner R.S."/>
        </authorList>
    </citation>
    <scope>NUCLEOTIDE SEQUENCE [LARGE SCALE GENOMIC DNA]</scope>
    <source>
        <strain evidence="6 7">P21</strain>
    </source>
</reference>
<accession>A0A7Y0HPL5</accession>
<dbReference type="AlphaFoldDB" id="A0A7Y0HPL5"/>
<dbReference type="InterPro" id="IPR027417">
    <property type="entry name" value="P-loop_NTPase"/>
</dbReference>
<dbReference type="Pfam" id="PF00005">
    <property type="entry name" value="ABC_tran"/>
    <property type="match status" value="1"/>
</dbReference>
<dbReference type="SUPFAM" id="SSF52540">
    <property type="entry name" value="P-loop containing nucleoside triphosphate hydrolases"/>
    <property type="match status" value="1"/>
</dbReference>
<dbReference type="Gene3D" id="3.40.50.300">
    <property type="entry name" value="P-loop containing nucleotide triphosphate hydrolases"/>
    <property type="match status" value="1"/>
</dbReference>
<evidence type="ECO:0000313" key="7">
    <source>
        <dbReference type="Proteomes" id="UP000537131"/>
    </source>
</evidence>
<dbReference type="EMBL" id="JABBNI010000063">
    <property type="protein sequence ID" value="NMM65174.1"/>
    <property type="molecule type" value="Genomic_DNA"/>
</dbReference>
<dbReference type="PROSITE" id="PS00211">
    <property type="entry name" value="ABC_TRANSPORTER_1"/>
    <property type="match status" value="1"/>
</dbReference>
<comment type="similarity">
    <text evidence="1">Belongs to the ABC transporter superfamily.</text>
</comment>
<dbReference type="InterPro" id="IPR017871">
    <property type="entry name" value="ABC_transporter-like_CS"/>
</dbReference>
<evidence type="ECO:0000256" key="2">
    <source>
        <dbReference type="ARBA" id="ARBA00022448"/>
    </source>
</evidence>
<keyword evidence="7" id="KW-1185">Reference proteome</keyword>
<organism evidence="6 7">
    <name type="scientific">Clostridium muellerianum</name>
    <dbReference type="NCBI Taxonomy" id="2716538"/>
    <lineage>
        <taxon>Bacteria</taxon>
        <taxon>Bacillati</taxon>
        <taxon>Bacillota</taxon>
        <taxon>Clostridia</taxon>
        <taxon>Eubacteriales</taxon>
        <taxon>Clostridiaceae</taxon>
        <taxon>Clostridium</taxon>
    </lineage>
</organism>
<keyword evidence="2" id="KW-0813">Transport</keyword>
<dbReference type="SMART" id="SM00382">
    <property type="entry name" value="AAA"/>
    <property type="match status" value="1"/>
</dbReference>
<feature type="domain" description="ABC transporter" evidence="5">
    <location>
        <begin position="4"/>
        <end position="232"/>
    </location>
</feature>
<dbReference type="InterPro" id="IPR003593">
    <property type="entry name" value="AAA+_ATPase"/>
</dbReference>
<comment type="caution">
    <text evidence="6">The sequence shown here is derived from an EMBL/GenBank/DDBJ whole genome shotgun (WGS) entry which is preliminary data.</text>
</comment>